<sequence>MHGGGAIIGAERAAQHAFDALRHLGKSHFAVERSENGAADQGRAAQSGQDRAAEPLYGDATAIDDGSFGTIDGKRRLVAEINDPGLTPITPA</sequence>
<organism evidence="2 3">
    <name type="scientific">Bradyrhizobium iriomotense</name>
    <dbReference type="NCBI Taxonomy" id="441950"/>
    <lineage>
        <taxon>Bacteria</taxon>
        <taxon>Pseudomonadati</taxon>
        <taxon>Pseudomonadota</taxon>
        <taxon>Alphaproteobacteria</taxon>
        <taxon>Hyphomicrobiales</taxon>
        <taxon>Nitrobacteraceae</taxon>
        <taxon>Bradyrhizobium</taxon>
    </lineage>
</organism>
<comment type="caution">
    <text evidence="2">The sequence shown here is derived from an EMBL/GenBank/DDBJ whole genome shotgun (WGS) entry which is preliminary data.</text>
</comment>
<accession>A0ABQ6BIF8</accession>
<evidence type="ECO:0000313" key="2">
    <source>
        <dbReference type="EMBL" id="GLR92027.1"/>
    </source>
</evidence>
<gene>
    <name evidence="2" type="ORF">GCM10007857_87450</name>
</gene>
<protein>
    <submittedName>
        <fullName evidence="2">Uncharacterized protein</fullName>
    </submittedName>
</protein>
<dbReference type="EMBL" id="BSOW01000062">
    <property type="protein sequence ID" value="GLR92027.1"/>
    <property type="molecule type" value="Genomic_DNA"/>
</dbReference>
<name>A0ABQ6BIF8_9BRAD</name>
<evidence type="ECO:0000256" key="1">
    <source>
        <dbReference type="SAM" id="MobiDB-lite"/>
    </source>
</evidence>
<feature type="region of interest" description="Disordered" evidence="1">
    <location>
        <begin position="34"/>
        <end position="59"/>
    </location>
</feature>
<keyword evidence="3" id="KW-1185">Reference proteome</keyword>
<proteinExistence type="predicted"/>
<reference evidence="3" key="1">
    <citation type="journal article" date="2019" name="Int. J. Syst. Evol. Microbiol.">
        <title>The Global Catalogue of Microorganisms (GCM) 10K type strain sequencing project: providing services to taxonomists for standard genome sequencing and annotation.</title>
        <authorList>
            <consortium name="The Broad Institute Genomics Platform"/>
            <consortium name="The Broad Institute Genome Sequencing Center for Infectious Disease"/>
            <person name="Wu L."/>
            <person name="Ma J."/>
        </authorList>
    </citation>
    <scope>NUCLEOTIDE SEQUENCE [LARGE SCALE GENOMIC DNA]</scope>
    <source>
        <strain evidence="3">NBRC 102520</strain>
    </source>
</reference>
<evidence type="ECO:0000313" key="3">
    <source>
        <dbReference type="Proteomes" id="UP001156905"/>
    </source>
</evidence>
<dbReference type="Proteomes" id="UP001156905">
    <property type="component" value="Unassembled WGS sequence"/>
</dbReference>